<keyword evidence="7" id="KW-0408">Iron</keyword>
<dbReference type="Gene3D" id="3.55.50.30">
    <property type="match status" value="1"/>
</dbReference>
<evidence type="ECO:0000256" key="10">
    <source>
        <dbReference type="ARBA" id="ARBA00023136"/>
    </source>
</evidence>
<keyword evidence="16" id="KW-0675">Receptor</keyword>
<keyword evidence="17" id="KW-1185">Reference proteome</keyword>
<comment type="similarity">
    <text evidence="12 13">Belongs to the TonB-dependent receptor family.</text>
</comment>
<feature type="domain" description="TonB-dependent receptor plug" evidence="15">
    <location>
        <begin position="131"/>
        <end position="230"/>
    </location>
</feature>
<dbReference type="InterPro" id="IPR012910">
    <property type="entry name" value="Plug_dom"/>
</dbReference>
<evidence type="ECO:0000256" key="3">
    <source>
        <dbReference type="ARBA" id="ARBA00022452"/>
    </source>
</evidence>
<comment type="caution">
    <text evidence="16">The sequence shown here is derived from an EMBL/GenBank/DDBJ whole genome shotgun (WGS) entry which is preliminary data.</text>
</comment>
<feature type="domain" description="TonB-dependent receptor-like beta-barrel" evidence="14">
    <location>
        <begin position="345"/>
        <end position="733"/>
    </location>
</feature>
<evidence type="ECO:0000259" key="15">
    <source>
        <dbReference type="Pfam" id="PF07715"/>
    </source>
</evidence>
<dbReference type="PROSITE" id="PS52016">
    <property type="entry name" value="TONB_DEPENDENT_REC_3"/>
    <property type="match status" value="1"/>
</dbReference>
<keyword evidence="3 12" id="KW-1134">Transmembrane beta strand</keyword>
<evidence type="ECO:0000256" key="2">
    <source>
        <dbReference type="ARBA" id="ARBA00022448"/>
    </source>
</evidence>
<evidence type="ECO:0000259" key="14">
    <source>
        <dbReference type="Pfam" id="PF00593"/>
    </source>
</evidence>
<dbReference type="CDD" id="cd01347">
    <property type="entry name" value="ligand_gated_channel"/>
    <property type="match status" value="1"/>
</dbReference>
<evidence type="ECO:0000256" key="1">
    <source>
        <dbReference type="ARBA" id="ARBA00004571"/>
    </source>
</evidence>
<comment type="subcellular location">
    <subcellularLocation>
        <location evidence="1 12">Cell outer membrane</location>
        <topology evidence="1 12">Multi-pass membrane protein</topology>
    </subcellularLocation>
</comment>
<dbReference type="InterPro" id="IPR036942">
    <property type="entry name" value="Beta-barrel_TonB_sf"/>
</dbReference>
<evidence type="ECO:0000313" key="16">
    <source>
        <dbReference type="EMBL" id="MDZ7282868.1"/>
    </source>
</evidence>
<dbReference type="InterPro" id="IPR039426">
    <property type="entry name" value="TonB-dep_rcpt-like"/>
</dbReference>
<evidence type="ECO:0000256" key="5">
    <source>
        <dbReference type="ARBA" id="ARBA00022692"/>
    </source>
</evidence>
<evidence type="ECO:0000256" key="6">
    <source>
        <dbReference type="ARBA" id="ARBA00022729"/>
    </source>
</evidence>
<proteinExistence type="inferred from homology"/>
<dbReference type="SUPFAM" id="SSF56935">
    <property type="entry name" value="Porins"/>
    <property type="match status" value="1"/>
</dbReference>
<evidence type="ECO:0000256" key="4">
    <source>
        <dbReference type="ARBA" id="ARBA00022496"/>
    </source>
</evidence>
<evidence type="ECO:0000256" key="12">
    <source>
        <dbReference type="PROSITE-ProRule" id="PRU01360"/>
    </source>
</evidence>
<dbReference type="Gene3D" id="2.40.170.20">
    <property type="entry name" value="TonB-dependent receptor, beta-barrel domain"/>
    <property type="match status" value="1"/>
</dbReference>
<gene>
    <name evidence="16" type="ORF">N4G62_12600</name>
</gene>
<dbReference type="Pfam" id="PF00593">
    <property type="entry name" value="TonB_dep_Rec_b-barrel"/>
    <property type="match status" value="1"/>
</dbReference>
<dbReference type="PANTHER" id="PTHR32552:SF68">
    <property type="entry name" value="FERRICHROME OUTER MEMBRANE TRANSPORTER_PHAGE RECEPTOR"/>
    <property type="match status" value="1"/>
</dbReference>
<dbReference type="EMBL" id="JAOBTW010000013">
    <property type="protein sequence ID" value="MDZ7282868.1"/>
    <property type="molecule type" value="Genomic_DNA"/>
</dbReference>
<evidence type="ECO:0000256" key="13">
    <source>
        <dbReference type="RuleBase" id="RU003357"/>
    </source>
</evidence>
<dbReference type="Gene3D" id="2.170.130.10">
    <property type="entry name" value="TonB-dependent receptor, plug domain"/>
    <property type="match status" value="1"/>
</dbReference>
<keyword evidence="8" id="KW-0406">Ion transport</keyword>
<protein>
    <submittedName>
        <fullName evidence="16">TonB-dependent receptor</fullName>
    </submittedName>
</protein>
<keyword evidence="9 13" id="KW-0798">TonB box</keyword>
<evidence type="ECO:0000256" key="8">
    <source>
        <dbReference type="ARBA" id="ARBA00023065"/>
    </source>
</evidence>
<dbReference type="PANTHER" id="PTHR32552">
    <property type="entry name" value="FERRICHROME IRON RECEPTOR-RELATED"/>
    <property type="match status" value="1"/>
</dbReference>
<keyword evidence="10 12" id="KW-0472">Membrane</keyword>
<reference evidence="17" key="1">
    <citation type="submission" date="2023-07" db="EMBL/GenBank/DDBJ databases">
        <title>Whole genome sequence analysis of rice epiphytic Sphingomonas sanguinis OsEp_Plm_15B2.</title>
        <authorList>
            <person name="Sahu K.P."/>
            <person name="Asharani P."/>
            <person name="Reddy B."/>
            <person name="Kumar A."/>
        </authorList>
    </citation>
    <scope>NUCLEOTIDE SEQUENCE [LARGE SCALE GENOMIC DNA]</scope>
    <source>
        <strain evidence="17">OsEp_Plm_15B2</strain>
    </source>
</reference>
<evidence type="ECO:0000256" key="11">
    <source>
        <dbReference type="ARBA" id="ARBA00023237"/>
    </source>
</evidence>
<organism evidence="16 17">
    <name type="scientific">Sphingomonas sanguinis</name>
    <dbReference type="NCBI Taxonomy" id="33051"/>
    <lineage>
        <taxon>Bacteria</taxon>
        <taxon>Pseudomonadati</taxon>
        <taxon>Pseudomonadota</taxon>
        <taxon>Alphaproteobacteria</taxon>
        <taxon>Sphingomonadales</taxon>
        <taxon>Sphingomonadaceae</taxon>
        <taxon>Sphingomonas</taxon>
    </lineage>
</organism>
<accession>A0ABU5LSF6</accession>
<keyword evidence="4" id="KW-0410">Iron transport</keyword>
<sequence length="765" mass="81611">MSAASLGVLAILGVAGPQPVSAQAVRSGEINVPSLPMAQAIEQIAVQSGIPIDYDPDAVKGRTSHSVRGARTAEAAIQQATRGSALATVAGANGGLTVVNDIVVIAQRDEAETSALVRQATTSDRNGLGLRNQPRNTQVITARTIEEQQALNITDILRNAGGVSALGNTPNSGATYTIRGFSAGGLVNGLTTSSQYGVSAGADQPVANIERVEVLKGPDALLAGFGNLGGNINVVTKKPSAEERLAVSFDTGSYGLARGVIDANNAITADKKLSARVIGSAQTMDRNYGGYTGNKDWLFAPSLRYKDRLTDIIVGASINEAIAGIGAFTLFDPKTREIIDRDPSVPIYAANSGIRISTHRFYLDATRQIVPGVELVVRGMHDQTELTTRAANVGYSRAGLPIADTQGGRQNGDANAIDGFLRAKSDVGDWLKASFNIGYNYSDGFTAQRNGLVYNRATLPSFDVAPIVVKWSPIGNVQIQTSGKQDGVYGQGLLEFWKLKILGGVRKNWFETATQTFFAGPSKVNLQRKNGTSPSLGVIFDATHNLSVFANYGRGEQATFTAAKDGSILPNIITTNKEAGVKFDLFDKRATINASYFDIQQDNIIVRNPLDPTDLRAGPGQRGRGIDLNIAGQLMPGWTVLGSLTRTKYSLLTVNALQTVVAQQPRDTYSLYSVYRSRIADGVSGGFSGGLYGRSSSYANQLGQYVVPPSRQVDVNGFLSVRGFDINIGIRNIFDRRNYGSASVFTYVPVAEPRNVRITISKRLF</sequence>
<dbReference type="InterPro" id="IPR000531">
    <property type="entry name" value="Beta-barrel_TonB"/>
</dbReference>
<keyword evidence="5 12" id="KW-0812">Transmembrane</keyword>
<keyword evidence="2 12" id="KW-0813">Transport</keyword>
<evidence type="ECO:0000256" key="9">
    <source>
        <dbReference type="ARBA" id="ARBA00023077"/>
    </source>
</evidence>
<keyword evidence="6" id="KW-0732">Signal</keyword>
<dbReference type="InterPro" id="IPR037066">
    <property type="entry name" value="Plug_dom_sf"/>
</dbReference>
<dbReference type="Proteomes" id="UP001292182">
    <property type="component" value="Unassembled WGS sequence"/>
</dbReference>
<evidence type="ECO:0000256" key="7">
    <source>
        <dbReference type="ARBA" id="ARBA00023004"/>
    </source>
</evidence>
<keyword evidence="11 12" id="KW-0998">Cell outer membrane</keyword>
<dbReference type="Pfam" id="PF07715">
    <property type="entry name" value="Plug"/>
    <property type="match status" value="1"/>
</dbReference>
<name>A0ABU5LSF6_9SPHN</name>
<evidence type="ECO:0000313" key="17">
    <source>
        <dbReference type="Proteomes" id="UP001292182"/>
    </source>
</evidence>
<dbReference type="RefSeq" id="WP_322539709.1">
    <property type="nucleotide sequence ID" value="NZ_JAOBTW010000013.1"/>
</dbReference>